<feature type="transmembrane region" description="Helical" evidence="7">
    <location>
        <begin position="141"/>
        <end position="159"/>
    </location>
</feature>
<gene>
    <name evidence="9" type="primary">azaK</name>
    <name evidence="9" type="ORF">LARI1_G007740</name>
</gene>
<dbReference type="CDD" id="cd17330">
    <property type="entry name" value="MFS_SLC46_TetA_like"/>
    <property type="match status" value="1"/>
</dbReference>
<dbReference type="InterPro" id="IPR011701">
    <property type="entry name" value="MFS"/>
</dbReference>
<feature type="transmembrane region" description="Helical" evidence="7">
    <location>
        <begin position="198"/>
        <end position="220"/>
    </location>
</feature>
<keyword evidence="5 7" id="KW-0472">Membrane</keyword>
<evidence type="ECO:0000256" key="3">
    <source>
        <dbReference type="ARBA" id="ARBA00022692"/>
    </source>
</evidence>
<accession>A0A8T9B4Q1</accession>
<evidence type="ECO:0000256" key="7">
    <source>
        <dbReference type="SAM" id="Phobius"/>
    </source>
</evidence>
<evidence type="ECO:0000256" key="6">
    <source>
        <dbReference type="SAM" id="MobiDB-lite"/>
    </source>
</evidence>
<keyword evidence="10" id="KW-1185">Reference proteome</keyword>
<evidence type="ECO:0000313" key="10">
    <source>
        <dbReference type="Proteomes" id="UP000469559"/>
    </source>
</evidence>
<keyword evidence="2" id="KW-0813">Transport</keyword>
<dbReference type="PANTHER" id="PTHR23504">
    <property type="entry name" value="MAJOR FACILITATOR SUPERFAMILY DOMAIN-CONTAINING PROTEIN 10"/>
    <property type="match status" value="1"/>
</dbReference>
<feature type="transmembrane region" description="Helical" evidence="7">
    <location>
        <begin position="365"/>
        <end position="387"/>
    </location>
</feature>
<sequence length="508" mass="54468">MASSNGRKPLDENTPLLAVDPLPIYEEALVSEDSNGNGTGTGTGTGTGVLKSNGGGDAGEEEDKPLPKLQIFLLCFARLIEPIAFFGIFPFLPKMIEETGNLDEEDIGFYSGFIESAFSFTQMLLMIQWGRASDRVGRKPVLVFSLTGVAIATAIFGLSKRIWQMVVFRCCAGVFAGTIVTVRTMLSENSTANTQARAFSFFAFSGNLGIFLGPLIGGVFSTPAEQWPKIFGSFQFLKDYPYALPTFITGTIGAGAAISCAILVKETLKRKDKDHPTVKPPMSTLEIIKSPGVGIVLGIYCHVMTLGLAYTAITPVFWFTSVEKGGYGFTPLQNAAFIAGIGVSQSLWLLFVFPPLQHKIGTGGVLRLCLYAWPIFFISAPVCNAFLRNGWTTAFWVVAPILQIGGSGVAMAFTGVQLALNDIAPSQQSLGTLNAIALTMTSGIRTVGPAAFTSLFAAGAKTQFFHGYLVWVVLVLVGLLGLIPLAYLPEKAEGKLKKRGQESEDEDE</sequence>
<dbReference type="Pfam" id="PF07690">
    <property type="entry name" value="MFS_1"/>
    <property type="match status" value="1"/>
</dbReference>
<dbReference type="PRINTS" id="PR01035">
    <property type="entry name" value="TCRTETA"/>
</dbReference>
<dbReference type="OrthoDB" id="419616at2759"/>
<dbReference type="GO" id="GO:0022857">
    <property type="term" value="F:transmembrane transporter activity"/>
    <property type="evidence" value="ECO:0007669"/>
    <property type="project" value="InterPro"/>
</dbReference>
<dbReference type="AlphaFoldDB" id="A0A8T9B4Q1"/>
<feature type="transmembrane region" description="Helical" evidence="7">
    <location>
        <begin position="432"/>
        <end position="456"/>
    </location>
</feature>
<evidence type="ECO:0000259" key="8">
    <source>
        <dbReference type="PROSITE" id="PS50850"/>
    </source>
</evidence>
<dbReference type="Proteomes" id="UP000469559">
    <property type="component" value="Unassembled WGS sequence"/>
</dbReference>
<feature type="transmembrane region" description="Helical" evidence="7">
    <location>
        <begin position="393"/>
        <end position="420"/>
    </location>
</feature>
<organism evidence="9 10">
    <name type="scientific">Lachnellula arida</name>
    <dbReference type="NCBI Taxonomy" id="1316785"/>
    <lineage>
        <taxon>Eukaryota</taxon>
        <taxon>Fungi</taxon>
        <taxon>Dikarya</taxon>
        <taxon>Ascomycota</taxon>
        <taxon>Pezizomycotina</taxon>
        <taxon>Leotiomycetes</taxon>
        <taxon>Helotiales</taxon>
        <taxon>Lachnaceae</taxon>
        <taxon>Lachnellula</taxon>
    </lineage>
</organism>
<keyword evidence="3 7" id="KW-0812">Transmembrane</keyword>
<dbReference type="InterPro" id="IPR001958">
    <property type="entry name" value="Tet-R_TetA/multi-R_MdtG-like"/>
</dbReference>
<feature type="region of interest" description="Disordered" evidence="6">
    <location>
        <begin position="30"/>
        <end position="62"/>
    </location>
</feature>
<dbReference type="EMBL" id="QGMF01000634">
    <property type="protein sequence ID" value="TVY14697.1"/>
    <property type="molecule type" value="Genomic_DNA"/>
</dbReference>
<feature type="domain" description="Major facilitator superfamily (MFS) profile" evidence="8">
    <location>
        <begin position="70"/>
        <end position="493"/>
    </location>
</feature>
<feature type="transmembrane region" description="Helical" evidence="7">
    <location>
        <begin position="292"/>
        <end position="313"/>
    </location>
</feature>
<dbReference type="SUPFAM" id="SSF103473">
    <property type="entry name" value="MFS general substrate transporter"/>
    <property type="match status" value="1"/>
</dbReference>
<feature type="transmembrane region" description="Helical" evidence="7">
    <location>
        <begin position="333"/>
        <end position="353"/>
    </location>
</feature>
<comment type="caution">
    <text evidence="9">The sequence shown here is derived from an EMBL/GenBank/DDBJ whole genome shotgun (WGS) entry which is preliminary data.</text>
</comment>
<feature type="transmembrane region" description="Helical" evidence="7">
    <location>
        <begin position="71"/>
        <end position="92"/>
    </location>
</feature>
<comment type="subcellular location">
    <subcellularLocation>
        <location evidence="1">Membrane</location>
        <topology evidence="1">Multi-pass membrane protein</topology>
    </subcellularLocation>
</comment>
<name>A0A8T9B4Q1_9HELO</name>
<evidence type="ECO:0000256" key="2">
    <source>
        <dbReference type="ARBA" id="ARBA00022448"/>
    </source>
</evidence>
<evidence type="ECO:0000256" key="1">
    <source>
        <dbReference type="ARBA" id="ARBA00004141"/>
    </source>
</evidence>
<reference evidence="9 10" key="1">
    <citation type="submission" date="2018-05" db="EMBL/GenBank/DDBJ databases">
        <title>Whole genome sequencing for identification of molecular markers to develop diagnostic detection tools for the regulated plant pathogen Lachnellula willkommii.</title>
        <authorList>
            <person name="Giroux E."/>
            <person name="Bilodeau G."/>
        </authorList>
    </citation>
    <scope>NUCLEOTIDE SEQUENCE [LARGE SCALE GENOMIC DNA]</scope>
    <source>
        <strain evidence="9 10">CBS 203.66</strain>
    </source>
</reference>
<keyword evidence="4 7" id="KW-1133">Transmembrane helix</keyword>
<evidence type="ECO:0000313" key="9">
    <source>
        <dbReference type="EMBL" id="TVY14697.1"/>
    </source>
</evidence>
<feature type="transmembrane region" description="Helical" evidence="7">
    <location>
        <begin position="165"/>
        <end position="186"/>
    </location>
</feature>
<feature type="transmembrane region" description="Helical" evidence="7">
    <location>
        <begin position="107"/>
        <end position="129"/>
    </location>
</feature>
<dbReference type="InterPro" id="IPR036259">
    <property type="entry name" value="MFS_trans_sf"/>
</dbReference>
<dbReference type="PANTHER" id="PTHR23504:SF3">
    <property type="entry name" value="MAJOR FACILITATOR SUPERFAMILY (MFS) PROFILE DOMAIN-CONTAINING PROTEIN"/>
    <property type="match status" value="1"/>
</dbReference>
<evidence type="ECO:0000256" key="4">
    <source>
        <dbReference type="ARBA" id="ARBA00022989"/>
    </source>
</evidence>
<feature type="compositionally biased region" description="Gly residues" evidence="6">
    <location>
        <begin position="37"/>
        <end position="57"/>
    </location>
</feature>
<evidence type="ECO:0000256" key="5">
    <source>
        <dbReference type="ARBA" id="ARBA00023136"/>
    </source>
</evidence>
<protein>
    <submittedName>
        <fullName evidence="9">Efflux pump azaK</fullName>
    </submittedName>
</protein>
<dbReference type="GO" id="GO:0016020">
    <property type="term" value="C:membrane"/>
    <property type="evidence" value="ECO:0007669"/>
    <property type="project" value="UniProtKB-SubCell"/>
</dbReference>
<proteinExistence type="predicted"/>
<feature type="transmembrane region" description="Helical" evidence="7">
    <location>
        <begin position="240"/>
        <end position="264"/>
    </location>
</feature>
<dbReference type="PROSITE" id="PS50850">
    <property type="entry name" value="MFS"/>
    <property type="match status" value="1"/>
</dbReference>
<dbReference type="Gene3D" id="1.20.1250.20">
    <property type="entry name" value="MFS general substrate transporter like domains"/>
    <property type="match status" value="1"/>
</dbReference>
<dbReference type="InterPro" id="IPR020846">
    <property type="entry name" value="MFS_dom"/>
</dbReference>
<feature type="transmembrane region" description="Helical" evidence="7">
    <location>
        <begin position="468"/>
        <end position="488"/>
    </location>
</feature>